<sequence length="867" mass="97699">MDYDPYSHHFNDDDDAVQTVQTDPPPPHPPPHPPSNIETEATQEPQTGPRLRPYPPSSIDTEDVQEPQTGPRPRPHPPSNIDNETIQAPRTHPPPRLHPHPHPRPPSHTDNEAVQAPQTRPHPYLPSHHQYNPLVPSQPRGPQYPYSQPHELHHAYHIPGQYQFPQYHSQDPNQPVYHPPGHFHPYSDVPYSPYPGMHHTESHHTMQYSTLPIHPQYRPPPGMPYEHYRVPPTIPKKRPADQIRGPTPGAPRAIADIHLGASSRAVSPTAREAEVETTPMELWNARQRNLSRTSSVASISREPSMMSEVEMYTQEQTGDSTSSPVLLRSTPAFSEPPPNGGGISMTIADYEKTLKVGQLPPYSVCKEAKSMLAHIPIRQIDLTIPGAWHRHFFEKVSTTNPATINQVDLQPTINAPTVDPYTGKKFPYVSDIPKAWFFCRVKTSENRRCHYHKPGSQGTGMRTAHVTRNHPEILSALTTFRKNQGFEDVEAGNAEGYSVFYDQTMPKSSQLTKILPSTQEAIQLFTTHSAIQQRLPFSVVTGPYASGVARILGFSYPSPSPQTVGKCVFKLYGNARARLDKIFAAGVVRGCFTYDGWKRFGRKFIGITFHYIEKKTYKPKSLAIGFEEYFGSGTAVDIQDIVERTLLFWGLKGKAFCSTTDSANVMKATTRLLINDDETFGPWFPCACHKLQLFIRNIIEATGDIKTIVRKAEEHNKAFLSSGGSTLLCKARSDLKQKELKALTFTVTRWNSRFMMIERLLELREATDLVKARAQMPTATQMEKTFWREYGSQLLSNEEFDVLKELLTVLRPTAELTVAMSSNDPVITGLYPKIRKVLSSDPLLTIPIVERFQEKVCKAARRPLLHS</sequence>
<dbReference type="AlphaFoldDB" id="A0A9P3HJV1"/>
<feature type="compositionally biased region" description="Polar residues" evidence="6">
    <location>
        <begin position="163"/>
        <end position="173"/>
    </location>
</feature>
<dbReference type="PANTHER" id="PTHR46481:SF10">
    <property type="entry name" value="ZINC FINGER BED DOMAIN-CONTAINING PROTEIN 39"/>
    <property type="match status" value="1"/>
</dbReference>
<dbReference type="Proteomes" id="UP000827284">
    <property type="component" value="Unassembled WGS sequence"/>
</dbReference>
<feature type="compositionally biased region" description="Basic residues" evidence="6">
    <location>
        <begin position="93"/>
        <end position="105"/>
    </location>
</feature>
<feature type="compositionally biased region" description="Basic and acidic residues" evidence="6">
    <location>
        <begin position="1"/>
        <end position="11"/>
    </location>
</feature>
<evidence type="ECO:0000256" key="6">
    <source>
        <dbReference type="SAM" id="MobiDB-lite"/>
    </source>
</evidence>
<proteinExistence type="predicted"/>
<feature type="region of interest" description="Disordered" evidence="6">
    <location>
        <begin position="163"/>
        <end position="189"/>
    </location>
</feature>
<keyword evidence="2" id="KW-0479">Metal-binding</keyword>
<evidence type="ECO:0000256" key="2">
    <source>
        <dbReference type="ARBA" id="ARBA00022723"/>
    </source>
</evidence>
<name>A0A9P3HJV1_9FUNG</name>
<organism evidence="7 8">
    <name type="scientific">Entomortierella parvispora</name>
    <dbReference type="NCBI Taxonomy" id="205924"/>
    <lineage>
        <taxon>Eukaryota</taxon>
        <taxon>Fungi</taxon>
        <taxon>Fungi incertae sedis</taxon>
        <taxon>Mucoromycota</taxon>
        <taxon>Mortierellomycotina</taxon>
        <taxon>Mortierellomycetes</taxon>
        <taxon>Mortierellales</taxon>
        <taxon>Mortierellaceae</taxon>
        <taxon>Entomortierella</taxon>
    </lineage>
</organism>
<dbReference type="PANTHER" id="PTHR46481">
    <property type="entry name" value="ZINC FINGER BED DOMAIN-CONTAINING PROTEIN 4"/>
    <property type="match status" value="1"/>
</dbReference>
<feature type="compositionally biased region" description="Polar residues" evidence="6">
    <location>
        <begin position="36"/>
        <end position="46"/>
    </location>
</feature>
<evidence type="ECO:0000313" key="8">
    <source>
        <dbReference type="Proteomes" id="UP000827284"/>
    </source>
</evidence>
<dbReference type="EMBL" id="BQFW01000014">
    <property type="protein sequence ID" value="GJJ78059.1"/>
    <property type="molecule type" value="Genomic_DNA"/>
</dbReference>
<comment type="caution">
    <text evidence="7">The sequence shown here is derived from an EMBL/GenBank/DDBJ whole genome shotgun (WGS) entry which is preliminary data.</text>
</comment>
<dbReference type="GO" id="GO:0008270">
    <property type="term" value="F:zinc ion binding"/>
    <property type="evidence" value="ECO:0007669"/>
    <property type="project" value="UniProtKB-KW"/>
</dbReference>
<dbReference type="InterPro" id="IPR012337">
    <property type="entry name" value="RNaseH-like_sf"/>
</dbReference>
<dbReference type="GO" id="GO:0005634">
    <property type="term" value="C:nucleus"/>
    <property type="evidence" value="ECO:0007669"/>
    <property type="project" value="UniProtKB-SubCell"/>
</dbReference>
<keyword evidence="5" id="KW-0539">Nucleus</keyword>
<dbReference type="SUPFAM" id="SSF53098">
    <property type="entry name" value="Ribonuclease H-like"/>
    <property type="match status" value="1"/>
</dbReference>
<feature type="compositionally biased region" description="Pro residues" evidence="6">
    <location>
        <begin position="23"/>
        <end position="34"/>
    </location>
</feature>
<reference evidence="7" key="2">
    <citation type="journal article" date="2022" name="Microbiol. Resour. Announc.">
        <title>Whole-Genome Sequence of Entomortierella parvispora E1425, a Mucoromycotan Fungus Associated with Burkholderiaceae-Related Endosymbiotic Bacteria.</title>
        <authorList>
            <person name="Herlambang A."/>
            <person name="Guo Y."/>
            <person name="Takashima Y."/>
            <person name="Narisawa K."/>
            <person name="Ohta H."/>
            <person name="Nishizawa T."/>
        </authorList>
    </citation>
    <scope>NUCLEOTIDE SEQUENCE</scope>
    <source>
        <strain evidence="7">E1425</strain>
    </source>
</reference>
<gene>
    <name evidence="7" type="ORF">EMPS_10418</name>
</gene>
<keyword evidence="3" id="KW-0863">Zinc-finger</keyword>
<protein>
    <recommendedName>
        <fullName evidence="9">DUF659 domain-containing protein</fullName>
    </recommendedName>
</protein>
<evidence type="ECO:0000256" key="3">
    <source>
        <dbReference type="ARBA" id="ARBA00022771"/>
    </source>
</evidence>
<evidence type="ECO:0000313" key="7">
    <source>
        <dbReference type="EMBL" id="GJJ78059.1"/>
    </source>
</evidence>
<evidence type="ECO:0000256" key="1">
    <source>
        <dbReference type="ARBA" id="ARBA00004123"/>
    </source>
</evidence>
<evidence type="ECO:0000256" key="5">
    <source>
        <dbReference type="ARBA" id="ARBA00023242"/>
    </source>
</evidence>
<accession>A0A9P3HJV1</accession>
<keyword evidence="4" id="KW-0862">Zinc</keyword>
<dbReference type="OrthoDB" id="2350832at2759"/>
<evidence type="ECO:0000256" key="4">
    <source>
        <dbReference type="ARBA" id="ARBA00022833"/>
    </source>
</evidence>
<evidence type="ECO:0008006" key="9">
    <source>
        <dbReference type="Google" id="ProtNLM"/>
    </source>
</evidence>
<feature type="region of interest" description="Disordered" evidence="6">
    <location>
        <begin position="1"/>
        <end position="149"/>
    </location>
</feature>
<reference evidence="7" key="1">
    <citation type="submission" date="2021-11" db="EMBL/GenBank/DDBJ databases">
        <authorList>
            <person name="Herlambang A."/>
            <person name="Guo Y."/>
            <person name="Takashima Y."/>
            <person name="Nishizawa T."/>
        </authorList>
    </citation>
    <scope>NUCLEOTIDE SEQUENCE</scope>
    <source>
        <strain evidence="7">E1425</strain>
    </source>
</reference>
<keyword evidence="8" id="KW-1185">Reference proteome</keyword>
<dbReference type="InterPro" id="IPR052035">
    <property type="entry name" value="ZnF_BED_domain_contain"/>
</dbReference>
<comment type="subcellular location">
    <subcellularLocation>
        <location evidence="1">Nucleus</location>
    </subcellularLocation>
</comment>